<dbReference type="InterPro" id="IPR043129">
    <property type="entry name" value="ATPase_NBD"/>
</dbReference>
<dbReference type="SUPFAM" id="SSF53067">
    <property type="entry name" value="Actin-like ATPase domain"/>
    <property type="match status" value="1"/>
</dbReference>
<evidence type="ECO:0000313" key="10">
    <source>
        <dbReference type="EMBL" id="XCJ74939.1"/>
    </source>
</evidence>
<organism evidence="10">
    <name type="scientific">Streptomyces tabacisoli</name>
    <dbReference type="NCBI Taxonomy" id="3156398"/>
    <lineage>
        <taxon>Bacteria</taxon>
        <taxon>Bacillati</taxon>
        <taxon>Actinomycetota</taxon>
        <taxon>Actinomycetes</taxon>
        <taxon>Kitasatosporales</taxon>
        <taxon>Streptomycetaceae</taxon>
        <taxon>Streptomyces</taxon>
    </lineage>
</organism>
<dbReference type="FunFam" id="3.30.420.40:FF:000012">
    <property type="entry name" value="tRNA N6-adenosine threonylcarbamoyltransferase"/>
    <property type="match status" value="1"/>
</dbReference>
<evidence type="ECO:0000256" key="4">
    <source>
        <dbReference type="ARBA" id="ARBA00022723"/>
    </source>
</evidence>
<dbReference type="GO" id="GO:0005737">
    <property type="term" value="C:cytoplasm"/>
    <property type="evidence" value="ECO:0007669"/>
    <property type="project" value="UniProtKB-SubCell"/>
</dbReference>
<feature type="binding site" evidence="8">
    <location>
        <begin position="142"/>
        <end position="146"/>
    </location>
    <ligand>
        <name>substrate</name>
    </ligand>
</feature>
<feature type="binding site" evidence="8">
    <location>
        <position position="314"/>
    </location>
    <ligand>
        <name>Fe cation</name>
        <dbReference type="ChEBI" id="CHEBI:24875"/>
    </ligand>
</feature>
<comment type="cofactor">
    <cofactor evidence="8">
        <name>Fe(2+)</name>
        <dbReference type="ChEBI" id="CHEBI:29033"/>
    </cofactor>
    <text evidence="8">Binds 1 Fe(2+) ion per subunit.</text>
</comment>
<evidence type="ECO:0000256" key="1">
    <source>
        <dbReference type="ARBA" id="ARBA00022490"/>
    </source>
</evidence>
<feature type="binding site" evidence="8">
    <location>
        <position position="190"/>
    </location>
    <ligand>
        <name>substrate</name>
    </ligand>
</feature>
<feature type="binding site" evidence="8">
    <location>
        <position position="123"/>
    </location>
    <ligand>
        <name>Fe cation</name>
        <dbReference type="ChEBI" id="CHEBI:24875"/>
    </ligand>
</feature>
<dbReference type="Gene3D" id="3.30.420.40">
    <property type="match status" value="2"/>
</dbReference>
<dbReference type="PANTHER" id="PTHR11735">
    <property type="entry name" value="TRNA N6-ADENOSINE THREONYLCARBAMOYLTRANSFERASE"/>
    <property type="match status" value="1"/>
</dbReference>
<dbReference type="GO" id="GO:0005506">
    <property type="term" value="F:iron ion binding"/>
    <property type="evidence" value="ECO:0007669"/>
    <property type="project" value="UniProtKB-UniRule"/>
</dbReference>
<dbReference type="Pfam" id="PF00814">
    <property type="entry name" value="TsaD"/>
    <property type="match status" value="1"/>
</dbReference>
<feature type="binding site" evidence="8">
    <location>
        <position position="286"/>
    </location>
    <ligand>
        <name>substrate</name>
    </ligand>
</feature>
<dbReference type="InterPro" id="IPR000905">
    <property type="entry name" value="Gcp-like_dom"/>
</dbReference>
<dbReference type="GO" id="GO:0061711">
    <property type="term" value="F:tRNA N(6)-L-threonylcarbamoyladenine synthase activity"/>
    <property type="evidence" value="ECO:0007669"/>
    <property type="project" value="UniProtKB-EC"/>
</dbReference>
<evidence type="ECO:0000256" key="5">
    <source>
        <dbReference type="ARBA" id="ARBA00023004"/>
    </source>
</evidence>
<dbReference type="KEGG" id="stac:ABII15_35430"/>
<evidence type="ECO:0000256" key="7">
    <source>
        <dbReference type="ARBA" id="ARBA00048117"/>
    </source>
</evidence>
<gene>
    <name evidence="8 10" type="primary">tsaD</name>
    <name evidence="10" type="ORF">ABII15_35430</name>
</gene>
<accession>A0AAU8J2A9</accession>
<comment type="similarity">
    <text evidence="8">Belongs to the KAE1 / TsaD family.</text>
</comment>
<dbReference type="PRINTS" id="PR00789">
    <property type="entry name" value="OSIALOPTASE"/>
</dbReference>
<evidence type="ECO:0000256" key="2">
    <source>
        <dbReference type="ARBA" id="ARBA00022679"/>
    </source>
</evidence>
<keyword evidence="4 8" id="KW-0479">Metal-binding</keyword>
<protein>
    <recommendedName>
        <fullName evidence="8">tRNA N6-adenosine threonylcarbamoyltransferase</fullName>
        <ecNumber evidence="8">2.3.1.234</ecNumber>
    </recommendedName>
    <alternativeName>
        <fullName evidence="8">N6-L-threonylcarbamoyladenine synthase</fullName>
        <shortName evidence="8">t(6)A synthase</shortName>
    </alternativeName>
    <alternativeName>
        <fullName evidence="8">t(6)A37 threonylcarbamoyladenosine biosynthesis protein TsaD</fullName>
    </alternativeName>
    <alternativeName>
        <fullName evidence="8">tRNA threonylcarbamoyladenosine biosynthesis protein TsaD</fullName>
    </alternativeName>
</protein>
<keyword evidence="2 8" id="KW-0808">Transferase</keyword>
<proteinExistence type="inferred from homology"/>
<comment type="catalytic activity">
    <reaction evidence="7 8">
        <text>L-threonylcarbamoyladenylate + adenosine(37) in tRNA = N(6)-L-threonylcarbamoyladenosine(37) in tRNA + AMP + H(+)</text>
        <dbReference type="Rhea" id="RHEA:37059"/>
        <dbReference type="Rhea" id="RHEA-COMP:10162"/>
        <dbReference type="Rhea" id="RHEA-COMP:10163"/>
        <dbReference type="ChEBI" id="CHEBI:15378"/>
        <dbReference type="ChEBI" id="CHEBI:73682"/>
        <dbReference type="ChEBI" id="CHEBI:74411"/>
        <dbReference type="ChEBI" id="CHEBI:74418"/>
        <dbReference type="ChEBI" id="CHEBI:456215"/>
        <dbReference type="EC" id="2.3.1.234"/>
    </reaction>
</comment>
<feature type="domain" description="Gcp-like" evidence="9">
    <location>
        <begin position="31"/>
        <end position="320"/>
    </location>
</feature>
<reference evidence="10" key="1">
    <citation type="submission" date="2024-06" db="EMBL/GenBank/DDBJ databases">
        <title>Streptomyces sp. strain HUAS MG91 genome sequences.</title>
        <authorList>
            <person name="Mo P."/>
        </authorList>
    </citation>
    <scope>NUCLEOTIDE SEQUENCE</scope>
    <source>
        <strain evidence="10">HUAS MG91</strain>
    </source>
</reference>
<evidence type="ECO:0000256" key="3">
    <source>
        <dbReference type="ARBA" id="ARBA00022694"/>
    </source>
</evidence>
<dbReference type="EMBL" id="CP159534">
    <property type="protein sequence ID" value="XCJ74939.1"/>
    <property type="molecule type" value="Genomic_DNA"/>
</dbReference>
<dbReference type="FunFam" id="3.30.420.40:FF:000040">
    <property type="entry name" value="tRNA N6-adenosine threonylcarbamoyltransferase"/>
    <property type="match status" value="1"/>
</dbReference>
<dbReference type="CDD" id="cd24133">
    <property type="entry name" value="ASKHA_NBD_TsaD_bac"/>
    <property type="match status" value="1"/>
</dbReference>
<dbReference type="EC" id="2.3.1.234" evidence="8"/>
<dbReference type="HAMAP" id="MF_01445">
    <property type="entry name" value="TsaD"/>
    <property type="match status" value="1"/>
</dbReference>
<dbReference type="AlphaFoldDB" id="A0AAU8J2A9"/>
<feature type="binding site" evidence="8">
    <location>
        <position position="194"/>
    </location>
    <ligand>
        <name>substrate</name>
    </ligand>
</feature>
<keyword evidence="5 8" id="KW-0408">Iron</keyword>
<keyword evidence="6 8" id="KW-0012">Acyltransferase</keyword>
<dbReference type="InterPro" id="IPR017861">
    <property type="entry name" value="KAE1/TsaD"/>
</dbReference>
<evidence type="ECO:0000259" key="9">
    <source>
        <dbReference type="Pfam" id="PF00814"/>
    </source>
</evidence>
<dbReference type="PANTHER" id="PTHR11735:SF6">
    <property type="entry name" value="TRNA N6-ADENOSINE THREONYLCARBAMOYLTRANSFERASE, MITOCHONDRIAL"/>
    <property type="match status" value="1"/>
</dbReference>
<keyword evidence="3 8" id="KW-0819">tRNA processing</keyword>
<name>A0AAU8J2A9_9ACTN</name>
<dbReference type="GO" id="GO:0002949">
    <property type="term" value="P:tRNA threonylcarbamoyladenosine modification"/>
    <property type="evidence" value="ECO:0007669"/>
    <property type="project" value="UniProtKB-UniRule"/>
</dbReference>
<evidence type="ECO:0000256" key="6">
    <source>
        <dbReference type="ARBA" id="ARBA00023315"/>
    </source>
</evidence>
<feature type="binding site" evidence="8">
    <location>
        <position position="119"/>
    </location>
    <ligand>
        <name>Fe cation</name>
        <dbReference type="ChEBI" id="CHEBI:24875"/>
    </ligand>
</feature>
<comment type="function">
    <text evidence="8">Required for the formation of a threonylcarbamoyl group on adenosine at position 37 (t(6)A37) in tRNAs that read codons beginning with adenine. Is involved in the transfer of the threonylcarbamoyl moiety of threonylcarbamoyl-AMP (TC-AMP) to the N6 group of A37, together with TsaE and TsaB. TsaD likely plays a direct catalytic role in this reaction.</text>
</comment>
<keyword evidence="1 8" id="KW-0963">Cytoplasm</keyword>
<dbReference type="RefSeq" id="WP_353946375.1">
    <property type="nucleotide sequence ID" value="NZ_CP159534.1"/>
</dbReference>
<feature type="binding site" evidence="8">
    <location>
        <position position="177"/>
    </location>
    <ligand>
        <name>substrate</name>
    </ligand>
</feature>
<comment type="subcellular location">
    <subcellularLocation>
        <location evidence="8">Cytoplasm</location>
    </subcellularLocation>
</comment>
<sequence>MQKEIVVSGPVVLGIESSCDETGAGIVQDGKLLAHVVASSMDEHARFGGVVPEIASRAHLQAFTPVVRQAMTEAGLRLGQIDAVAVTTGPGLSGALQVGLAGAKSLAYAAGVPLYGVHHLAGHVAADTLEHGPLPRPCVVLIVSGGHTSLLLVRDLVREPILHLGDTLDDAAGECFDKVARILGLPYPGGPAIDRAARAGDPDAVAFPRPLTKSGDDPYAFSFSGLKTAAARWVEQHRQRGTEPPVADGAAALQEAVADVLTRKALRACRDHDVQTLIVVGGVAANSRVRALAEQRCRAAGIELRVPPMTLCTDNGAMIAAVGDLLVRSGAEPAPLDVSIDPSAPLEYAALTPSAVPVARAAWAV</sequence>
<dbReference type="InterPro" id="IPR022450">
    <property type="entry name" value="TsaD"/>
</dbReference>
<evidence type="ECO:0000256" key="8">
    <source>
        <dbReference type="HAMAP-Rule" id="MF_01445"/>
    </source>
</evidence>
<dbReference type="NCBIfam" id="TIGR00329">
    <property type="entry name" value="gcp_kae1"/>
    <property type="match status" value="1"/>
</dbReference>
<dbReference type="NCBIfam" id="TIGR03723">
    <property type="entry name" value="T6A_TsaD_YgjD"/>
    <property type="match status" value="1"/>
</dbReference>